<accession>A0A645AHY3</accession>
<reference evidence="2" key="1">
    <citation type="submission" date="2019-08" db="EMBL/GenBank/DDBJ databases">
        <authorList>
            <person name="Kucharzyk K."/>
            <person name="Murdoch R.W."/>
            <person name="Higgins S."/>
            <person name="Loffler F."/>
        </authorList>
    </citation>
    <scope>NUCLEOTIDE SEQUENCE</scope>
</reference>
<feature type="domain" description="DUF362" evidence="1">
    <location>
        <begin position="124"/>
        <end position="336"/>
    </location>
</feature>
<dbReference type="InterPro" id="IPR007160">
    <property type="entry name" value="DUF362"/>
</dbReference>
<proteinExistence type="predicted"/>
<sequence length="387" mass="42539">MERRDFFKVLSASGVGMAMAPVIKAAESVEQIAQSDKPATNVADAIAAPRTKTSMPGRYPGRVVKVVDPKSVVDGVPQEEVAYDMLKKSMLLLTGEKSIKKAWRQFVSPKDVVGLKVNPVAGKLLTTSHAVTKAVIRQLEEAGISRDKIVIWDRREMQLHETGYTKENYPGIKITGTECQDDKGGYYNMEGKLYAEERIDKDHFFFADVEGEYDAYTIPFMVNGGKYSYFSKICTQEVTKIINLPIMKNAGGSSTLCMKNLGYGAITNTGRLHAKLWNETSAYVCAFPPIRDKVVLNILDGLIGCFDGGPSAKPQFICNYNTLLVGSDPVAVDRTGHDIIINKRLEMGIPSAQKEKSVGTPKYVKLAEELKLGVGDVSKIELLEIKA</sequence>
<comment type="caution">
    <text evidence="2">The sequence shown here is derived from an EMBL/GenBank/DDBJ whole genome shotgun (WGS) entry which is preliminary data.</text>
</comment>
<protein>
    <recommendedName>
        <fullName evidence="1">DUF362 domain-containing protein</fullName>
    </recommendedName>
</protein>
<name>A0A645AHY3_9ZZZZ</name>
<evidence type="ECO:0000313" key="2">
    <source>
        <dbReference type="EMBL" id="MPM52627.1"/>
    </source>
</evidence>
<dbReference type="Pfam" id="PF04015">
    <property type="entry name" value="DUF362"/>
    <property type="match status" value="1"/>
</dbReference>
<evidence type="ECO:0000259" key="1">
    <source>
        <dbReference type="Pfam" id="PF04015"/>
    </source>
</evidence>
<dbReference type="EMBL" id="VSSQ01013949">
    <property type="protein sequence ID" value="MPM52627.1"/>
    <property type="molecule type" value="Genomic_DNA"/>
</dbReference>
<dbReference type="AlphaFoldDB" id="A0A645AHY3"/>
<organism evidence="2">
    <name type="scientific">bioreactor metagenome</name>
    <dbReference type="NCBI Taxonomy" id="1076179"/>
    <lineage>
        <taxon>unclassified sequences</taxon>
        <taxon>metagenomes</taxon>
        <taxon>ecological metagenomes</taxon>
    </lineage>
</organism>
<gene>
    <name evidence="2" type="ORF">SDC9_99387</name>
</gene>